<feature type="transmembrane region" description="Helical" evidence="1">
    <location>
        <begin position="170"/>
        <end position="191"/>
    </location>
</feature>
<keyword evidence="1" id="KW-1133">Transmembrane helix</keyword>
<dbReference type="Pfam" id="PF05569">
    <property type="entry name" value="Peptidase_M56"/>
    <property type="match status" value="1"/>
</dbReference>
<dbReference type="PANTHER" id="PTHR34978:SF3">
    <property type="entry name" value="SLR0241 PROTEIN"/>
    <property type="match status" value="1"/>
</dbReference>
<accession>A0ABR7KJ37</accession>
<dbReference type="InterPro" id="IPR008756">
    <property type="entry name" value="Peptidase_M56"/>
</dbReference>
<dbReference type="PANTHER" id="PTHR34978">
    <property type="entry name" value="POSSIBLE SENSOR-TRANSDUCER PROTEIN BLAR"/>
    <property type="match status" value="1"/>
</dbReference>
<dbReference type="InterPro" id="IPR052173">
    <property type="entry name" value="Beta-lactam_resp_regulator"/>
</dbReference>
<keyword evidence="1" id="KW-0812">Transmembrane</keyword>
<organism evidence="3 4">
    <name type="scientific">Holdemanella hominis</name>
    <dbReference type="NCBI Taxonomy" id="2764327"/>
    <lineage>
        <taxon>Bacteria</taxon>
        <taxon>Bacillati</taxon>
        <taxon>Bacillota</taxon>
        <taxon>Erysipelotrichia</taxon>
        <taxon>Erysipelotrichales</taxon>
        <taxon>Erysipelotrichaceae</taxon>
        <taxon>Holdemanella</taxon>
    </lineage>
</organism>
<feature type="domain" description="Peptidase M56" evidence="2">
    <location>
        <begin position="23"/>
        <end position="161"/>
    </location>
</feature>
<evidence type="ECO:0000313" key="3">
    <source>
        <dbReference type="EMBL" id="MBC6012707.1"/>
    </source>
</evidence>
<evidence type="ECO:0000313" key="4">
    <source>
        <dbReference type="Proteomes" id="UP000649075"/>
    </source>
</evidence>
<reference evidence="3 4" key="1">
    <citation type="submission" date="2020-08" db="EMBL/GenBank/DDBJ databases">
        <authorList>
            <person name="Liu C."/>
            <person name="Sun Q."/>
        </authorList>
    </citation>
    <scope>NUCLEOTIDE SEQUENCE [LARGE SCALE GENOMIC DNA]</scope>
    <source>
        <strain evidence="3 4">L34</strain>
    </source>
</reference>
<evidence type="ECO:0000256" key="1">
    <source>
        <dbReference type="SAM" id="Phobius"/>
    </source>
</evidence>
<dbReference type="Proteomes" id="UP000649075">
    <property type="component" value="Unassembled WGS sequence"/>
</dbReference>
<gene>
    <name evidence="3" type="ORF">H8911_08155</name>
</gene>
<keyword evidence="1" id="KW-0472">Membrane</keyword>
<sequence>MKQIRECNYIIREIRKKGNRIVNPDYEIYQTSYINTPIVIGLQGIILIPENLNNEEIDYALKHEITHILHKDNFIKFIVNVFKILFWWFIPIYIFNKQLDLYLELHADNKTIENLEEHQKLDYLNFLIKTKKQAIKSSTTVLSSNLSFNRKSNLNYRINAILNKKTSPTIFVFPMLIIMIFLNFLILTPYYTESNLTKGTYEISKSNAYILVNGGEKQLVVNTDGESFISPIKNYSLLKKETDLREKNSLYIPDHALDNVKNMTRWKYKDVDGHLSKRKFNAYKNMWDSDWITYDKQN</sequence>
<keyword evidence="4" id="KW-1185">Reference proteome</keyword>
<name>A0ABR7KJ37_9FIRM</name>
<comment type="caution">
    <text evidence="3">The sequence shown here is derived from an EMBL/GenBank/DDBJ whole genome shotgun (WGS) entry which is preliminary data.</text>
</comment>
<dbReference type="CDD" id="cd07341">
    <property type="entry name" value="M56_BlaR1_MecR1_like"/>
    <property type="match status" value="1"/>
</dbReference>
<dbReference type="EMBL" id="JACRWH010000034">
    <property type="protein sequence ID" value="MBC6012707.1"/>
    <property type="molecule type" value="Genomic_DNA"/>
</dbReference>
<feature type="transmembrane region" description="Helical" evidence="1">
    <location>
        <begin position="77"/>
        <end position="95"/>
    </location>
</feature>
<proteinExistence type="predicted"/>
<protein>
    <submittedName>
        <fullName evidence="3">M56 family metallopeptidase</fullName>
    </submittedName>
</protein>
<evidence type="ECO:0000259" key="2">
    <source>
        <dbReference type="Pfam" id="PF05569"/>
    </source>
</evidence>